<dbReference type="CDD" id="cd10210">
    <property type="entry name" value="ASKHA_NBD_Arp6"/>
    <property type="match status" value="1"/>
</dbReference>
<keyword evidence="4" id="KW-0963">Cytoplasm</keyword>
<dbReference type="EMBL" id="KE503208">
    <property type="protein sequence ID" value="EPX70957.1"/>
    <property type="molecule type" value="Genomic_DNA"/>
</dbReference>
<reference evidence="8 9" key="1">
    <citation type="journal article" date="2011" name="Science">
        <title>Comparative functional genomics of the fission yeasts.</title>
        <authorList>
            <person name="Rhind N."/>
            <person name="Chen Z."/>
            <person name="Yassour M."/>
            <person name="Thompson D.A."/>
            <person name="Haas B.J."/>
            <person name="Habib N."/>
            <person name="Wapinski I."/>
            <person name="Roy S."/>
            <person name="Lin M.F."/>
            <person name="Heiman D.I."/>
            <person name="Young S.K."/>
            <person name="Furuya K."/>
            <person name="Guo Y."/>
            <person name="Pidoux A."/>
            <person name="Chen H.M."/>
            <person name="Robbertse B."/>
            <person name="Goldberg J.M."/>
            <person name="Aoki K."/>
            <person name="Bayne E.H."/>
            <person name="Berlin A.M."/>
            <person name="Desjardins C.A."/>
            <person name="Dobbs E."/>
            <person name="Dukaj L."/>
            <person name="Fan L."/>
            <person name="FitzGerald M.G."/>
            <person name="French C."/>
            <person name="Gujja S."/>
            <person name="Hansen K."/>
            <person name="Keifenheim D."/>
            <person name="Levin J.Z."/>
            <person name="Mosher R.A."/>
            <person name="Mueller C.A."/>
            <person name="Pfiffner J."/>
            <person name="Priest M."/>
            <person name="Russ C."/>
            <person name="Smialowska A."/>
            <person name="Swoboda P."/>
            <person name="Sykes S.M."/>
            <person name="Vaughn M."/>
            <person name="Vengrova S."/>
            <person name="Yoder R."/>
            <person name="Zeng Q."/>
            <person name="Allshire R."/>
            <person name="Baulcombe D."/>
            <person name="Birren B.W."/>
            <person name="Brown W."/>
            <person name="Ekwall K."/>
            <person name="Kellis M."/>
            <person name="Leatherwood J."/>
            <person name="Levin H."/>
            <person name="Margalit H."/>
            <person name="Martienssen R."/>
            <person name="Nieduszynski C.A."/>
            <person name="Spatafora J.W."/>
            <person name="Friedman N."/>
            <person name="Dalgaard J.Z."/>
            <person name="Baumann P."/>
            <person name="Niki H."/>
            <person name="Regev A."/>
            <person name="Nusbaum C."/>
        </authorList>
    </citation>
    <scope>NUCLEOTIDE SEQUENCE [LARGE SCALE GENOMIC DNA]</scope>
    <source>
        <strain evidence="9">yFS286</strain>
    </source>
</reference>
<comment type="subunit">
    <text evidence="6">Component of the SWR1 chromatin remodeling complex.</text>
</comment>
<dbReference type="GO" id="GO:0000812">
    <property type="term" value="C:Swr1 complex"/>
    <property type="evidence" value="ECO:0007669"/>
    <property type="project" value="EnsemblFungi"/>
</dbReference>
<dbReference type="SMART" id="SM00268">
    <property type="entry name" value="ACTIN"/>
    <property type="match status" value="1"/>
</dbReference>
<evidence type="ECO:0000256" key="5">
    <source>
        <dbReference type="ARBA" id="ARBA00025222"/>
    </source>
</evidence>
<evidence type="ECO:0000256" key="2">
    <source>
        <dbReference type="ARBA" id="ARBA00005665"/>
    </source>
</evidence>
<evidence type="ECO:0000256" key="1">
    <source>
        <dbReference type="ARBA" id="ARBA00004496"/>
    </source>
</evidence>
<organism evidence="8 9">
    <name type="scientific">Schizosaccharomyces octosporus (strain yFS286)</name>
    <name type="common">Fission yeast</name>
    <name type="synonym">Octosporomyces octosporus</name>
    <dbReference type="NCBI Taxonomy" id="483514"/>
    <lineage>
        <taxon>Eukaryota</taxon>
        <taxon>Fungi</taxon>
        <taxon>Dikarya</taxon>
        <taxon>Ascomycota</taxon>
        <taxon>Taphrinomycotina</taxon>
        <taxon>Schizosaccharomycetes</taxon>
        <taxon>Schizosaccharomycetales</taxon>
        <taxon>Schizosaccharomycetaceae</taxon>
        <taxon>Schizosaccharomyces</taxon>
    </lineage>
</organism>
<evidence type="ECO:0000313" key="9">
    <source>
        <dbReference type="Proteomes" id="UP000016088"/>
    </source>
</evidence>
<proteinExistence type="inferred from homology"/>
<dbReference type="Pfam" id="PF00022">
    <property type="entry name" value="Actin"/>
    <property type="match status" value="1"/>
</dbReference>
<dbReference type="HOGENOM" id="CLU_027965_1_1_1"/>
<dbReference type="AlphaFoldDB" id="S9PSJ8"/>
<evidence type="ECO:0000256" key="6">
    <source>
        <dbReference type="ARBA" id="ARBA00063309"/>
    </source>
</evidence>
<dbReference type="Proteomes" id="UP000016088">
    <property type="component" value="Unassembled WGS sequence"/>
</dbReference>
<evidence type="ECO:0000313" key="8">
    <source>
        <dbReference type="EMBL" id="EPX70957.1"/>
    </source>
</evidence>
<gene>
    <name evidence="8" type="ORF">SOCG_01178</name>
</gene>
<dbReference type="RefSeq" id="XP_013019587.1">
    <property type="nucleotide sequence ID" value="XM_013164133.1"/>
</dbReference>
<dbReference type="GeneID" id="25030160"/>
<dbReference type="InterPro" id="IPR043129">
    <property type="entry name" value="ATPase_NBD"/>
</dbReference>
<sequence>MNNGLPAKTIVLDNGAYNVKAGFAGGNVFEIPNCLTRSKDGNRLFLGDELSNCNDFTTLQFRRAHEKGYLVNWSTETAVWDQVMRRLGITEPSMDGHSLILTQPPFTMPSIELNTIQLVFEEFGFDAYLASTPAELISWDHECFTEGDEASYKNAHGECVLVIDSGYSFTHVIPVIDSQIQENAVRRIDVGGRFLTNYLKEVISYRKYNMMEETYLMNEIKESVCFVSQNFTKDLNLAQMKPKSKYDILYALPDYSSGKLGHVVKDLNKVTDQQVLKLANERFASPELLFSPSDVGLQEAGIPEAIMQSVQGFPEEIRALLLGNVVTIGGNCKFPGFNERLNAELRSLTPEDVDLRIFQPSNPSTYAWNRGGHMPSEHWNANSISKSEYLEHGPNILYRRKKI</sequence>
<accession>S9PSJ8</accession>
<name>S9PSJ8_SCHOY</name>
<dbReference type="PANTHER" id="PTHR11937">
    <property type="entry name" value="ACTIN"/>
    <property type="match status" value="1"/>
</dbReference>
<dbReference type="InterPro" id="IPR004000">
    <property type="entry name" value="Actin"/>
</dbReference>
<keyword evidence="9" id="KW-1185">Reference proteome</keyword>
<comment type="subcellular location">
    <subcellularLocation>
        <location evidence="1">Cytoplasm</location>
    </subcellularLocation>
</comment>
<dbReference type="GO" id="GO:0005737">
    <property type="term" value="C:cytoplasm"/>
    <property type="evidence" value="ECO:0007669"/>
    <property type="project" value="UniProtKB-SubCell"/>
</dbReference>
<dbReference type="VEuPathDB" id="FungiDB:SOCG_01178"/>
<evidence type="ECO:0000256" key="4">
    <source>
        <dbReference type="ARBA" id="ARBA00022490"/>
    </source>
</evidence>
<dbReference type="Gene3D" id="3.30.420.40">
    <property type="match status" value="2"/>
</dbReference>
<evidence type="ECO:0000256" key="3">
    <source>
        <dbReference type="ARBA" id="ARBA00018633"/>
    </source>
</evidence>
<dbReference type="eggNOG" id="KOG0680">
    <property type="taxonomic scope" value="Eukaryota"/>
</dbReference>
<comment type="similarity">
    <text evidence="2">Belongs to the actin family. ARP6 subfamily.</text>
</comment>
<evidence type="ECO:0000256" key="7">
    <source>
        <dbReference type="ARBA" id="ARBA00073820"/>
    </source>
</evidence>
<comment type="function">
    <text evidence="5">Component of the SWR1 complex which mediates the ATP-dependent exchange of histone H2A for the H2A variant HZT1 leading to transcriptional regulation of selected genes by chromatin remodeling. Involved in chromosome stability.</text>
</comment>
<protein>
    <recommendedName>
        <fullName evidence="3">Actin-like protein ARP6</fullName>
    </recommendedName>
    <alternativeName>
        <fullName evidence="7">Actin-like protein arp6</fullName>
    </alternativeName>
</protein>
<dbReference type="SUPFAM" id="SSF53067">
    <property type="entry name" value="Actin-like ATPase domain"/>
    <property type="match status" value="2"/>
</dbReference>
<dbReference type="GO" id="GO:0006338">
    <property type="term" value="P:chromatin remodeling"/>
    <property type="evidence" value="ECO:0007669"/>
    <property type="project" value="EnsemblFungi"/>
</dbReference>
<dbReference type="Gene3D" id="2.30.36.70">
    <property type="entry name" value="Actin, Chain A, domain 2"/>
    <property type="match status" value="1"/>
</dbReference>
<dbReference type="OMA" id="FFEEYEC"/>
<dbReference type="FunFam" id="3.90.640.10:FF:000014">
    <property type="entry name" value="Putative actin-related protein 6"/>
    <property type="match status" value="1"/>
</dbReference>
<dbReference type="Gene3D" id="3.90.640.10">
    <property type="entry name" value="Actin, Chain A, domain 4"/>
    <property type="match status" value="1"/>
</dbReference>
<dbReference type="OrthoDB" id="6220758at2759"/>